<sequence>MSKISSTLFVIVLFVGGIPFVSEAQTTGSSLQAQLELLTKLQAQISQLQGQLQTVQTQRAQIVSELVSTLRQGSQGNQVSALQALLAADPDIYPEGLLTGFFGPATERAVKRFQAKQGLPSVGIVGPLTRGKLNATLKNTPISFEFAPIAGGGSVTSSVTSSTPGHRPCAIVPPGHLIAPGWLRKQGGVAPIVPACQILPPGIAMKLGLSTSTPPTPTSTPDIVPPILSIIAATSTTSAATVTWVTNEISTSKAYYGTVSPINLVSTSTLVVANSSLVINHSLNLVGLSASSTYYFVVESADISGNIATSAQQSFITAP</sequence>
<evidence type="ECO:0000313" key="4">
    <source>
        <dbReference type="Proteomes" id="UP000179106"/>
    </source>
</evidence>
<protein>
    <recommendedName>
        <fullName evidence="2">Peptidoglycan binding-like domain-containing protein</fullName>
    </recommendedName>
</protein>
<dbReference type="InterPro" id="IPR036365">
    <property type="entry name" value="PGBD-like_sf"/>
</dbReference>
<evidence type="ECO:0000256" key="1">
    <source>
        <dbReference type="SAM" id="Coils"/>
    </source>
</evidence>
<gene>
    <name evidence="3" type="ORF">A3B25_01145</name>
</gene>
<evidence type="ECO:0000313" key="3">
    <source>
        <dbReference type="EMBL" id="OGZ52837.1"/>
    </source>
</evidence>
<dbReference type="AlphaFoldDB" id="A0A1G2GRJ3"/>
<dbReference type="EMBL" id="MHNW01000038">
    <property type="protein sequence ID" value="OGZ52837.1"/>
    <property type="molecule type" value="Genomic_DNA"/>
</dbReference>
<dbReference type="Gene3D" id="1.10.101.10">
    <property type="entry name" value="PGBD-like superfamily/PGBD"/>
    <property type="match status" value="1"/>
</dbReference>
<feature type="domain" description="Peptidoglycan binding-like" evidence="2">
    <location>
        <begin position="75"/>
        <end position="133"/>
    </location>
</feature>
<feature type="coiled-coil region" evidence="1">
    <location>
        <begin position="31"/>
        <end position="58"/>
    </location>
</feature>
<name>A0A1G2GRJ3_9BACT</name>
<reference evidence="3 4" key="1">
    <citation type="journal article" date="2016" name="Nat. Commun.">
        <title>Thousands of microbial genomes shed light on interconnected biogeochemical processes in an aquifer system.</title>
        <authorList>
            <person name="Anantharaman K."/>
            <person name="Brown C.T."/>
            <person name="Hug L.A."/>
            <person name="Sharon I."/>
            <person name="Castelle C.J."/>
            <person name="Probst A.J."/>
            <person name="Thomas B.C."/>
            <person name="Singh A."/>
            <person name="Wilkins M.J."/>
            <person name="Karaoz U."/>
            <person name="Brodie E.L."/>
            <person name="Williams K.H."/>
            <person name="Hubbard S.S."/>
            <person name="Banfield J.F."/>
        </authorList>
    </citation>
    <scope>NUCLEOTIDE SEQUENCE [LARGE SCALE GENOMIC DNA]</scope>
</reference>
<dbReference type="InterPro" id="IPR002477">
    <property type="entry name" value="Peptidoglycan-bd-like"/>
</dbReference>
<organism evidence="3 4">
    <name type="scientific">Candidatus Ryanbacteria bacterium RIFCSPLOWO2_01_FULL_48_26</name>
    <dbReference type="NCBI Taxonomy" id="1802126"/>
    <lineage>
        <taxon>Bacteria</taxon>
        <taxon>Candidatus Ryaniibacteriota</taxon>
    </lineage>
</organism>
<dbReference type="GO" id="GO:0046872">
    <property type="term" value="F:metal ion binding"/>
    <property type="evidence" value="ECO:0007669"/>
    <property type="project" value="InterPro"/>
</dbReference>
<comment type="caution">
    <text evidence="3">The sequence shown here is derived from an EMBL/GenBank/DDBJ whole genome shotgun (WGS) entry which is preliminary data.</text>
</comment>
<dbReference type="GO" id="GO:0003993">
    <property type="term" value="F:acid phosphatase activity"/>
    <property type="evidence" value="ECO:0007669"/>
    <property type="project" value="InterPro"/>
</dbReference>
<dbReference type="SUPFAM" id="SSF47090">
    <property type="entry name" value="PGBD-like"/>
    <property type="match status" value="1"/>
</dbReference>
<accession>A0A1G2GRJ3</accession>
<proteinExistence type="predicted"/>
<dbReference type="SUPFAM" id="SSF49363">
    <property type="entry name" value="Purple acid phosphatase, N-terminal domain"/>
    <property type="match status" value="1"/>
</dbReference>
<dbReference type="Pfam" id="PF01471">
    <property type="entry name" value="PG_binding_1"/>
    <property type="match status" value="1"/>
</dbReference>
<dbReference type="InterPro" id="IPR008963">
    <property type="entry name" value="Purple_acid_Pase-like_N"/>
</dbReference>
<dbReference type="Proteomes" id="UP000179106">
    <property type="component" value="Unassembled WGS sequence"/>
</dbReference>
<dbReference type="InterPro" id="IPR036366">
    <property type="entry name" value="PGBDSf"/>
</dbReference>
<dbReference type="STRING" id="1802126.A3B25_01145"/>
<keyword evidence="1" id="KW-0175">Coiled coil</keyword>
<evidence type="ECO:0000259" key="2">
    <source>
        <dbReference type="Pfam" id="PF01471"/>
    </source>
</evidence>
<dbReference type="Gene3D" id="2.60.40.380">
    <property type="entry name" value="Purple acid phosphatase-like, N-terminal"/>
    <property type="match status" value="1"/>
</dbReference>